<dbReference type="PANTHER" id="PTHR31389">
    <property type="entry name" value="LD39211P"/>
    <property type="match status" value="1"/>
</dbReference>
<dbReference type="Proteomes" id="UP000050761">
    <property type="component" value="Unassembled WGS sequence"/>
</dbReference>
<reference evidence="3" key="2">
    <citation type="submission" date="2019-09" db="UniProtKB">
        <authorList>
            <consortium name="WormBaseParasite"/>
        </authorList>
    </citation>
    <scope>IDENTIFICATION</scope>
</reference>
<evidence type="ECO:0000313" key="1">
    <source>
        <dbReference type="EMBL" id="VDO18437.1"/>
    </source>
</evidence>
<gene>
    <name evidence="1" type="ORF">HPBE_LOCUS55</name>
</gene>
<accession>A0A3P7U7K0</accession>
<dbReference type="PANTHER" id="PTHR31389:SF4">
    <property type="entry name" value="LD39211P"/>
    <property type="match status" value="1"/>
</dbReference>
<protein>
    <submittedName>
        <fullName evidence="3">Transposase</fullName>
    </submittedName>
</protein>
<evidence type="ECO:0000313" key="3">
    <source>
        <dbReference type="WBParaSite" id="HPBE_0000005401-mRNA-1"/>
    </source>
</evidence>
<organism evidence="2 3">
    <name type="scientific">Heligmosomoides polygyrus</name>
    <name type="common">Parasitic roundworm</name>
    <dbReference type="NCBI Taxonomy" id="6339"/>
    <lineage>
        <taxon>Eukaryota</taxon>
        <taxon>Metazoa</taxon>
        <taxon>Ecdysozoa</taxon>
        <taxon>Nematoda</taxon>
        <taxon>Chromadorea</taxon>
        <taxon>Rhabditida</taxon>
        <taxon>Rhabditina</taxon>
        <taxon>Rhabditomorpha</taxon>
        <taxon>Strongyloidea</taxon>
        <taxon>Heligmosomidae</taxon>
        <taxon>Heligmosomoides</taxon>
    </lineage>
</organism>
<keyword evidence="2" id="KW-1185">Reference proteome</keyword>
<accession>A0A183F1V4</accession>
<proteinExistence type="predicted"/>
<dbReference type="AlphaFoldDB" id="A0A183F1V4"/>
<reference evidence="1 2" key="1">
    <citation type="submission" date="2018-11" db="EMBL/GenBank/DDBJ databases">
        <authorList>
            <consortium name="Pathogen Informatics"/>
        </authorList>
    </citation>
    <scope>NUCLEOTIDE SEQUENCE [LARGE SCALE GENOMIC DNA]</scope>
</reference>
<dbReference type="OrthoDB" id="5787372at2759"/>
<name>A0A183F1V4_HELPZ</name>
<dbReference type="EMBL" id="UZAH01000029">
    <property type="protein sequence ID" value="VDO18437.1"/>
    <property type="molecule type" value="Genomic_DNA"/>
</dbReference>
<evidence type="ECO:0000313" key="2">
    <source>
        <dbReference type="Proteomes" id="UP000050761"/>
    </source>
</evidence>
<sequence length="177" mass="20417">MKQRCGVLHQIPEFEHCTTPLSAHLNVVFLLPGVYEYIPTLLRYLKQRSMVNVNVCRNKSFRLRYVLCALEKDCMAPPGARLACRFGDDRFAHYAESRRYSIPFGKRHALYFYGMSWRRLECVFGHTMTCGGQPMNKSALYPSQTSLVPPGREVRTSNLVSGARDSRRLLRLRSTRP</sequence>
<dbReference type="WBParaSite" id="HPBE_0000005401-mRNA-1">
    <property type="protein sequence ID" value="HPBE_0000005401-mRNA-1"/>
    <property type="gene ID" value="HPBE_0000005401"/>
</dbReference>